<dbReference type="OrthoDB" id="1779742at2"/>
<organism evidence="2 3">
    <name type="scientific">Cytobacillus firmus</name>
    <name type="common">Bacillus firmus</name>
    <dbReference type="NCBI Taxonomy" id="1399"/>
    <lineage>
        <taxon>Bacteria</taxon>
        <taxon>Bacillati</taxon>
        <taxon>Bacillota</taxon>
        <taxon>Bacilli</taxon>
        <taxon>Bacillales</taxon>
        <taxon>Bacillaceae</taxon>
        <taxon>Cytobacillus</taxon>
    </lineage>
</organism>
<keyword evidence="1" id="KW-0175">Coiled coil</keyword>
<evidence type="ECO:0000256" key="1">
    <source>
        <dbReference type="SAM" id="Coils"/>
    </source>
</evidence>
<dbReference type="SUPFAM" id="SSF48371">
    <property type="entry name" value="ARM repeat"/>
    <property type="match status" value="1"/>
</dbReference>
<dbReference type="InterPro" id="IPR016024">
    <property type="entry name" value="ARM-type_fold"/>
</dbReference>
<dbReference type="Proteomes" id="UP000252731">
    <property type="component" value="Unassembled WGS sequence"/>
</dbReference>
<feature type="coiled-coil region" evidence="1">
    <location>
        <begin position="59"/>
        <end position="89"/>
    </location>
</feature>
<comment type="caution">
    <text evidence="2">The sequence shown here is derived from an EMBL/GenBank/DDBJ whole genome shotgun (WGS) entry which is preliminary data.</text>
</comment>
<proteinExistence type="predicted"/>
<accession>A0A366JN93</accession>
<gene>
    <name evidence="2" type="ORF">DFO70_11147</name>
</gene>
<dbReference type="EMBL" id="QNSF01000011">
    <property type="protein sequence ID" value="RBP89400.1"/>
    <property type="molecule type" value="Genomic_DNA"/>
</dbReference>
<dbReference type="AlphaFoldDB" id="A0A366JN93"/>
<keyword evidence="3" id="KW-1185">Reference proteome</keyword>
<reference evidence="2 3" key="1">
    <citation type="submission" date="2018-06" db="EMBL/GenBank/DDBJ databases">
        <title>Freshwater and sediment microbial communities from various areas in North America, analyzing microbe dynamics in response to fracking.</title>
        <authorList>
            <person name="Lamendella R."/>
        </authorList>
    </citation>
    <scope>NUCLEOTIDE SEQUENCE [LARGE SCALE GENOMIC DNA]</scope>
    <source>
        <strain evidence="2 3">14_TX</strain>
    </source>
</reference>
<evidence type="ECO:0000313" key="2">
    <source>
        <dbReference type="EMBL" id="RBP89400.1"/>
    </source>
</evidence>
<protein>
    <submittedName>
        <fullName evidence="2">Phage-related minor tail protein</fullName>
    </submittedName>
</protein>
<name>A0A366JN93_CYTFI</name>
<evidence type="ECO:0000313" key="3">
    <source>
        <dbReference type="Proteomes" id="UP000252731"/>
    </source>
</evidence>
<sequence>MASSRIRGITIEIDGDATGLDQALSDVNSRSRDLHKELQDVNRLLKFNPGNAELIAQKQQLLGEQIENTTKKLEQLKEAEEEVQRQFENGEIGADQFRAFQREIIATEGRLEHFQNELDSLGAGDEPGRIARGMEKIESAARGATKAVGGLARGIGTASKAAAGISAAGVAGIAGLVEGTEDYNRSLARLKANANNVGFNYKPIKEGMLEIAAVSGDTEAAVETVSNLIQTGFDENQLADAIDLVNGAAIRFSDTLNTEGIADGIQETFATGEAAGSFAELLERSEVSLETFNAGLAKAKKNGDETNYVLEQLSSLGLASAYEEYKKLNPELVANHEANLALKDALAELSITLTPLMTFLTTLLTALVDWVNKNAGVIKSLTDLEGKSGESTQKIIQFVRDMLTKMIEFIVQNLPQFYQKGLEILNVVQKAFIELIPDILSLISKLLIQLLDIFVDNLPNMLRNGKELLLSLIKGLQANLPLVLDKIVELVAKMGRMIWDHRYEILEAGAELILALLKGIVSVAQSLQTSIESRIVQPIFKKIAKIPKEAYRIGKDLISGLVNGITDTAYKIYNKAKSIASYVIRTLQNAFDTHSPSRITTKIGEYVGQGLANGIGDMENAVGNASKRLANAATMTLNADLNKQQQLGFNKDNMASVMTAVMKGMPENIVVQSILNGRVIAESITNDVTGLQVDRRNRAIRQLNGGLL</sequence>